<dbReference type="Pfam" id="PF14234">
    <property type="entry name" value="DUF4336"/>
    <property type="match status" value="1"/>
</dbReference>
<dbReference type="InterPro" id="IPR036866">
    <property type="entry name" value="RibonucZ/Hydroxyglut_hydro"/>
</dbReference>
<dbReference type="Gene3D" id="3.60.15.10">
    <property type="entry name" value="Ribonuclease Z/Hydroxyacylglutathione hydrolase-like"/>
    <property type="match status" value="2"/>
</dbReference>
<evidence type="ECO:0008006" key="3">
    <source>
        <dbReference type="Google" id="ProtNLM"/>
    </source>
</evidence>
<dbReference type="OrthoDB" id="450111at2"/>
<evidence type="ECO:0000313" key="1">
    <source>
        <dbReference type="EMBL" id="AKT38043.1"/>
    </source>
</evidence>
<evidence type="ECO:0000313" key="2">
    <source>
        <dbReference type="Proteomes" id="UP000067626"/>
    </source>
</evidence>
<reference evidence="1 2" key="1">
    <citation type="submission" date="2015-07" db="EMBL/GenBank/DDBJ databases">
        <title>Genome analysis of myxobacterium Chondromyces crocatus Cm c5 reveals a high potential for natural compound synthesis and the genetic basis for the loss of fruiting body formation.</title>
        <authorList>
            <person name="Zaburannyi N."/>
            <person name="Bunk B."/>
            <person name="Maier J."/>
            <person name="Overmann J."/>
            <person name="Mueller R."/>
        </authorList>
    </citation>
    <scope>NUCLEOTIDE SEQUENCE [LARGE SCALE GENOMIC DNA]</scope>
    <source>
        <strain evidence="1 2">Cm c5</strain>
    </source>
</reference>
<dbReference type="PANTHER" id="PTHR33835:SF1">
    <property type="entry name" value="METALLO-BETA-LACTAMASE DOMAIN-CONTAINING PROTEIN"/>
    <property type="match status" value="1"/>
</dbReference>
<organism evidence="1 2">
    <name type="scientific">Chondromyces crocatus</name>
    <dbReference type="NCBI Taxonomy" id="52"/>
    <lineage>
        <taxon>Bacteria</taxon>
        <taxon>Pseudomonadati</taxon>
        <taxon>Myxococcota</taxon>
        <taxon>Polyangia</taxon>
        <taxon>Polyangiales</taxon>
        <taxon>Polyangiaceae</taxon>
        <taxon>Chondromyces</taxon>
    </lineage>
</organism>
<dbReference type="Proteomes" id="UP000067626">
    <property type="component" value="Chromosome"/>
</dbReference>
<dbReference type="AlphaFoldDB" id="A0A0K1EBU1"/>
<dbReference type="RefSeq" id="WP_050430331.1">
    <property type="nucleotide sequence ID" value="NZ_CP012159.1"/>
</dbReference>
<dbReference type="PANTHER" id="PTHR33835">
    <property type="entry name" value="YALI0C07656P"/>
    <property type="match status" value="1"/>
</dbReference>
<dbReference type="KEGG" id="ccro:CMC5_021840"/>
<gene>
    <name evidence="1" type="ORF">CMC5_021840</name>
</gene>
<dbReference type="STRING" id="52.CMC5_021840"/>
<name>A0A0K1EBU1_CHOCO</name>
<dbReference type="EMBL" id="CP012159">
    <property type="protein sequence ID" value="AKT38043.1"/>
    <property type="molecule type" value="Genomic_DNA"/>
</dbReference>
<proteinExistence type="predicted"/>
<keyword evidence="2" id="KW-1185">Reference proteome</keyword>
<dbReference type="SUPFAM" id="SSF56281">
    <property type="entry name" value="Metallo-hydrolase/oxidoreductase"/>
    <property type="match status" value="1"/>
</dbReference>
<sequence length="227" mass="25440">MAQLTPFGPGLWLLAAPLKMLGLQLGTRMTVIRLDDGSVVLHSPVVIDDTLAKEIEAIGPVRHIIAPNTFHHLYVGSARDHWPEARVYGPEALKKKRPDLRLDTYLNENADLPFASELQPVTIDGTLFHETVLVHKATKTLVSSDLLENFPDCDHLLTRIYLKVNGVYGKPGWSRILRLAYRDHKAARASMNRLLALDFDRVILAHGVPVERDAHDVIEASYKFLDS</sequence>
<protein>
    <recommendedName>
        <fullName evidence="3">DUF4336 domain-containing protein</fullName>
    </recommendedName>
</protein>
<accession>A0A0K1EBU1</accession>
<dbReference type="InterPro" id="IPR025638">
    <property type="entry name" value="DUF4336"/>
</dbReference>